<keyword evidence="8" id="KW-1185">Reference proteome</keyword>
<dbReference type="InterPro" id="IPR000571">
    <property type="entry name" value="Znf_CCCH"/>
</dbReference>
<comment type="caution">
    <text evidence="7">The sequence shown here is derived from an EMBL/GenBank/DDBJ whole genome shotgun (WGS) entry which is preliminary data.</text>
</comment>
<dbReference type="InterPro" id="IPR036855">
    <property type="entry name" value="Znf_CCCH_sf"/>
</dbReference>
<sequence>MSLSPLMLTILEQAKEPLLCLNGAGYFTEDEWFQLDLIMNKKYLWTKGPKKDPQPVKSTTCSAKLNTHINRDDSTAPVSPAGIDKMSSSPEEKSTCTSTEPLSDDLETQTISTEATWELSPAMNSPAPAKNNNNNKNHPGPNKNSVAKGLIPRYNYPKIEDSSSLDAYFMGRPTRETYSDPPPEPNQPNGLHSYGKLNPSSASIRYKNVSSWASEVYNSPLQKIDPRPDLLAPGLSSERHEKPTRASNINPKENLLPNKVADVNAFETSNAEEWDEVPAWQNKAQDEKNTSILTSSKIDNVGKLIFIIVNTASLEQSSNIKDTTSTISHPSCHENYNNQRSSAGTRTARRREIKRPEDSRDESCTPPTPKTKTCWFWAEAPGGCRYRPEECLNLHVHPLPENVPSYPFKDGKPTWGRLADAVPQEVPLSKRPRSCWFWATRGYCEKGDSCDYVHGWVIGGVASRPRNLDYKFKPIGKEKSVYNEKVFEDEIAMPFPTENMAKVSITENYDRNSDKAAETEPNPSLRRIFTPDPTELVNA</sequence>
<feature type="domain" description="C3H1-type" evidence="6">
    <location>
        <begin position="368"/>
        <end position="398"/>
    </location>
</feature>
<feature type="compositionally biased region" description="Basic and acidic residues" evidence="5">
    <location>
        <begin position="509"/>
        <end position="518"/>
    </location>
</feature>
<feature type="region of interest" description="Disordered" evidence="5">
    <location>
        <begin position="321"/>
        <end position="368"/>
    </location>
</feature>
<proteinExistence type="predicted"/>
<feature type="domain" description="C3H1-type" evidence="6">
    <location>
        <begin position="429"/>
        <end position="457"/>
    </location>
</feature>
<feature type="region of interest" description="Disordered" evidence="5">
    <location>
        <begin position="66"/>
        <end position="107"/>
    </location>
</feature>
<evidence type="ECO:0000256" key="4">
    <source>
        <dbReference type="PROSITE-ProRule" id="PRU00723"/>
    </source>
</evidence>
<dbReference type="EMBL" id="MCBQ01007551">
    <property type="protein sequence ID" value="RKF76971.1"/>
    <property type="molecule type" value="Genomic_DNA"/>
</dbReference>
<protein>
    <recommendedName>
        <fullName evidence="6">C3H1-type domain-containing protein</fullName>
    </recommendedName>
</protein>
<feature type="compositionally biased region" description="Polar residues" evidence="5">
    <location>
        <begin position="321"/>
        <end position="339"/>
    </location>
</feature>
<dbReference type="Gene3D" id="4.10.1000.10">
    <property type="entry name" value="Zinc finger, CCCH-type"/>
    <property type="match status" value="1"/>
</dbReference>
<keyword evidence="3 4" id="KW-0862">Zinc</keyword>
<dbReference type="AlphaFoldDB" id="A0A420IR05"/>
<accession>A0A420IR05</accession>
<feature type="region of interest" description="Disordered" evidence="5">
    <location>
        <begin position="121"/>
        <end position="148"/>
    </location>
</feature>
<evidence type="ECO:0000256" key="1">
    <source>
        <dbReference type="ARBA" id="ARBA00022723"/>
    </source>
</evidence>
<feature type="region of interest" description="Disordered" evidence="5">
    <location>
        <begin position="172"/>
        <end position="197"/>
    </location>
</feature>
<feature type="region of interest" description="Disordered" evidence="5">
    <location>
        <begin position="509"/>
        <end position="539"/>
    </location>
</feature>
<dbReference type="PROSITE" id="PS50103">
    <property type="entry name" value="ZF_C3H1"/>
    <property type="match status" value="2"/>
</dbReference>
<dbReference type="GO" id="GO:0008270">
    <property type="term" value="F:zinc ion binding"/>
    <property type="evidence" value="ECO:0007669"/>
    <property type="project" value="UniProtKB-KW"/>
</dbReference>
<evidence type="ECO:0000256" key="2">
    <source>
        <dbReference type="ARBA" id="ARBA00022771"/>
    </source>
</evidence>
<feature type="compositionally biased region" description="Low complexity" evidence="5">
    <location>
        <begin position="121"/>
        <end position="145"/>
    </location>
</feature>
<keyword evidence="2 4" id="KW-0863">Zinc-finger</keyword>
<evidence type="ECO:0000313" key="8">
    <source>
        <dbReference type="Proteomes" id="UP000283383"/>
    </source>
</evidence>
<evidence type="ECO:0000259" key="6">
    <source>
        <dbReference type="PROSITE" id="PS50103"/>
    </source>
</evidence>
<feature type="zinc finger region" description="C3H1-type" evidence="4">
    <location>
        <begin position="429"/>
        <end position="457"/>
    </location>
</feature>
<evidence type="ECO:0000256" key="3">
    <source>
        <dbReference type="ARBA" id="ARBA00022833"/>
    </source>
</evidence>
<keyword evidence="1 4" id="KW-0479">Metal-binding</keyword>
<feature type="compositionally biased region" description="Basic and acidic residues" evidence="5">
    <location>
        <begin position="354"/>
        <end position="363"/>
    </location>
</feature>
<name>A0A420IR05_9PEZI</name>
<feature type="region of interest" description="Disordered" evidence="5">
    <location>
        <begin position="222"/>
        <end position="254"/>
    </location>
</feature>
<dbReference type="Proteomes" id="UP000283383">
    <property type="component" value="Unassembled WGS sequence"/>
</dbReference>
<dbReference type="SMART" id="SM00356">
    <property type="entry name" value="ZnF_C3H1"/>
    <property type="match status" value="2"/>
</dbReference>
<reference evidence="7 8" key="1">
    <citation type="journal article" date="2018" name="BMC Genomics">
        <title>Comparative genome analyses reveal sequence features reflecting distinct modes of host-adaptation between dicot and monocot powdery mildew.</title>
        <authorList>
            <person name="Wu Y."/>
            <person name="Ma X."/>
            <person name="Pan Z."/>
            <person name="Kale S.D."/>
            <person name="Song Y."/>
            <person name="King H."/>
            <person name="Zhang Q."/>
            <person name="Presley C."/>
            <person name="Deng X."/>
            <person name="Wei C.I."/>
            <person name="Xiao S."/>
        </authorList>
    </citation>
    <scope>NUCLEOTIDE SEQUENCE [LARGE SCALE GENOMIC DNA]</scope>
    <source>
        <strain evidence="7">UMSG3</strain>
    </source>
</reference>
<organism evidence="7 8">
    <name type="scientific">Golovinomyces cichoracearum</name>
    <dbReference type="NCBI Taxonomy" id="62708"/>
    <lineage>
        <taxon>Eukaryota</taxon>
        <taxon>Fungi</taxon>
        <taxon>Dikarya</taxon>
        <taxon>Ascomycota</taxon>
        <taxon>Pezizomycotina</taxon>
        <taxon>Leotiomycetes</taxon>
        <taxon>Erysiphales</taxon>
        <taxon>Erysiphaceae</taxon>
        <taxon>Golovinomyces</taxon>
    </lineage>
</organism>
<feature type="zinc finger region" description="C3H1-type" evidence="4">
    <location>
        <begin position="368"/>
        <end position="398"/>
    </location>
</feature>
<gene>
    <name evidence="7" type="ORF">GcM3_075001</name>
</gene>
<evidence type="ECO:0000256" key="5">
    <source>
        <dbReference type="SAM" id="MobiDB-lite"/>
    </source>
</evidence>
<evidence type="ECO:0000313" key="7">
    <source>
        <dbReference type="EMBL" id="RKF76971.1"/>
    </source>
</evidence>
<dbReference type="SUPFAM" id="SSF90229">
    <property type="entry name" value="CCCH zinc finger"/>
    <property type="match status" value="1"/>
</dbReference>